<feature type="compositionally biased region" description="Basic and acidic residues" evidence="1">
    <location>
        <begin position="174"/>
        <end position="185"/>
    </location>
</feature>
<dbReference type="Proteomes" id="UP001318860">
    <property type="component" value="Unassembled WGS sequence"/>
</dbReference>
<name>A0ABR0UJA9_REHGL</name>
<evidence type="ECO:0000256" key="1">
    <source>
        <dbReference type="SAM" id="MobiDB-lite"/>
    </source>
</evidence>
<evidence type="ECO:0000313" key="4">
    <source>
        <dbReference type="Proteomes" id="UP001318860"/>
    </source>
</evidence>
<dbReference type="EMBL" id="JABTTQ020002663">
    <property type="protein sequence ID" value="KAK6122675.1"/>
    <property type="molecule type" value="Genomic_DNA"/>
</dbReference>
<proteinExistence type="predicted"/>
<feature type="domain" description="PB1-like" evidence="2">
    <location>
        <begin position="26"/>
        <end position="123"/>
    </location>
</feature>
<feature type="region of interest" description="Disordered" evidence="1">
    <location>
        <begin position="174"/>
        <end position="199"/>
    </location>
</feature>
<dbReference type="Pfam" id="PF26130">
    <property type="entry name" value="PB1-like"/>
    <property type="match status" value="1"/>
</dbReference>
<evidence type="ECO:0000313" key="3">
    <source>
        <dbReference type="EMBL" id="KAK6122675.1"/>
    </source>
</evidence>
<feature type="compositionally biased region" description="Acidic residues" evidence="1">
    <location>
        <begin position="186"/>
        <end position="199"/>
    </location>
</feature>
<sequence>MSWQVREKSGQSSKESLHPDYGPISEFFTIRLHHSGMFVNLGKMLYCGGDINHVDYCDVDKMSLLELHSMAKEIGVKEYKRFHYNKVGIDDCSDLVVIENDIDALNLVNCIDENRIVGVFVEHEKSNPTDCSESESSHELPIVDEPLEFVGNSVDGIEQDQDDFDECLNEIHDNNESNESEHEGEQSVESDSELSDNFFDSDWDVSDDDVLFDTYIDEEVEWGVCI</sequence>
<organism evidence="3 4">
    <name type="scientific">Rehmannia glutinosa</name>
    <name type="common">Chinese foxglove</name>
    <dbReference type="NCBI Taxonomy" id="99300"/>
    <lineage>
        <taxon>Eukaryota</taxon>
        <taxon>Viridiplantae</taxon>
        <taxon>Streptophyta</taxon>
        <taxon>Embryophyta</taxon>
        <taxon>Tracheophyta</taxon>
        <taxon>Spermatophyta</taxon>
        <taxon>Magnoliopsida</taxon>
        <taxon>eudicotyledons</taxon>
        <taxon>Gunneridae</taxon>
        <taxon>Pentapetalae</taxon>
        <taxon>asterids</taxon>
        <taxon>lamiids</taxon>
        <taxon>Lamiales</taxon>
        <taxon>Orobanchaceae</taxon>
        <taxon>Rehmannieae</taxon>
        <taxon>Rehmannia</taxon>
    </lineage>
</organism>
<comment type="caution">
    <text evidence="3">The sequence shown here is derived from an EMBL/GenBank/DDBJ whole genome shotgun (WGS) entry which is preliminary data.</text>
</comment>
<accession>A0ABR0UJA9</accession>
<keyword evidence="4" id="KW-1185">Reference proteome</keyword>
<protein>
    <recommendedName>
        <fullName evidence="2">PB1-like domain-containing protein</fullName>
    </recommendedName>
</protein>
<reference evidence="3 4" key="1">
    <citation type="journal article" date="2021" name="Comput. Struct. Biotechnol. J.">
        <title>De novo genome assembly of the potent medicinal plant Rehmannia glutinosa using nanopore technology.</title>
        <authorList>
            <person name="Ma L."/>
            <person name="Dong C."/>
            <person name="Song C."/>
            <person name="Wang X."/>
            <person name="Zheng X."/>
            <person name="Niu Y."/>
            <person name="Chen S."/>
            <person name="Feng W."/>
        </authorList>
    </citation>
    <scope>NUCLEOTIDE SEQUENCE [LARGE SCALE GENOMIC DNA]</scope>
    <source>
        <strain evidence="3">DH-2019</strain>
    </source>
</reference>
<dbReference type="InterPro" id="IPR058594">
    <property type="entry name" value="PB1-like_dom_pln"/>
</dbReference>
<evidence type="ECO:0000259" key="2">
    <source>
        <dbReference type="Pfam" id="PF26130"/>
    </source>
</evidence>
<gene>
    <name evidence="3" type="ORF">DH2020_043582</name>
</gene>